<evidence type="ECO:0008006" key="3">
    <source>
        <dbReference type="Google" id="ProtNLM"/>
    </source>
</evidence>
<reference evidence="1 2" key="1">
    <citation type="submission" date="2023-01" db="EMBL/GenBank/DDBJ databases">
        <title>Analysis of 21 Apiospora genomes using comparative genomics revels a genus with tremendous synthesis potential of carbohydrate active enzymes and secondary metabolites.</title>
        <authorList>
            <person name="Sorensen T."/>
        </authorList>
    </citation>
    <scope>NUCLEOTIDE SEQUENCE [LARGE SCALE GENOMIC DNA]</scope>
    <source>
        <strain evidence="1 2">CBS 20057</strain>
    </source>
</reference>
<gene>
    <name evidence="1" type="ORF">PG991_010312</name>
</gene>
<evidence type="ECO:0000313" key="1">
    <source>
        <dbReference type="EMBL" id="KAK8012937.1"/>
    </source>
</evidence>
<accession>A0ABR1RJ24</accession>
<proteinExistence type="predicted"/>
<evidence type="ECO:0000313" key="2">
    <source>
        <dbReference type="Proteomes" id="UP001396898"/>
    </source>
</evidence>
<protein>
    <recommendedName>
        <fullName evidence="3">Glycolipid transfer protein domain-containing protein</fullName>
    </recommendedName>
</protein>
<dbReference type="Proteomes" id="UP001396898">
    <property type="component" value="Unassembled WGS sequence"/>
</dbReference>
<sequence length="241" mass="26817">MAASNRLEGLPTTVPDIKACYPCMSSWAYNYSPSADIKPTFGCFFEGDSSVCGTDDAKQGCRSSGKICQPTPALLRGDSILFGAIFELVGDKAFERLDRHEEDRLEISKILGALTMAFVSLVETHRTEFCIDGVPEDNVGALAAYRSTVMAREAAMRSSFAPLQYGATPRVKAAFDMACTLRLKDYDRGYTAWVAALREALQRIYMTLYFDWFDTRARIEAYIKPYGMTLGYLREQGNASF</sequence>
<dbReference type="EMBL" id="JAQQWI010000015">
    <property type="protein sequence ID" value="KAK8012937.1"/>
    <property type="molecule type" value="Genomic_DNA"/>
</dbReference>
<organism evidence="1 2">
    <name type="scientific">Apiospora marii</name>
    <dbReference type="NCBI Taxonomy" id="335849"/>
    <lineage>
        <taxon>Eukaryota</taxon>
        <taxon>Fungi</taxon>
        <taxon>Dikarya</taxon>
        <taxon>Ascomycota</taxon>
        <taxon>Pezizomycotina</taxon>
        <taxon>Sordariomycetes</taxon>
        <taxon>Xylariomycetidae</taxon>
        <taxon>Amphisphaeriales</taxon>
        <taxon>Apiosporaceae</taxon>
        <taxon>Apiospora</taxon>
    </lineage>
</organism>
<comment type="caution">
    <text evidence="1">The sequence shown here is derived from an EMBL/GenBank/DDBJ whole genome shotgun (WGS) entry which is preliminary data.</text>
</comment>
<keyword evidence="2" id="KW-1185">Reference proteome</keyword>
<name>A0ABR1RJ24_9PEZI</name>